<sequence length="165" mass="18430">MPRCNKNDTAVSCRSFKIVGSGIGYVSPSTSYYKGKDPMSAANKFGSMLFRLINNDSKYSKFAKQDSIKMIMRETTRGSARSTFYYKVERTELPKPVERTLPDGTVIINKYKVKAHKCGDNDSEIKKMAESVPTKPVKAKKEKKVVAKKTPVTPSTKIVSETISM</sequence>
<accession>A0A7L9AYN3</accession>
<evidence type="ECO:0000313" key="1">
    <source>
        <dbReference type="EMBL" id="QOI90350.1"/>
    </source>
</evidence>
<proteinExistence type="predicted"/>
<reference evidence="1" key="1">
    <citation type="submission" date="2020-06" db="EMBL/GenBank/DDBJ databases">
        <title>Lateral gene transfer of anion-conducting channel rhodopsins between green algae and giant viruses.</title>
        <authorList>
            <person name="Rozenberg A."/>
            <person name="Oppermann J."/>
            <person name="Wietek J."/>
            <person name="Fernandez Lahore R.G."/>
            <person name="Sandaa R.-A."/>
            <person name="Bratbak G."/>
            <person name="Hegemann P."/>
            <person name="Beja O."/>
        </authorList>
    </citation>
    <scope>NUCLEOTIDE SEQUENCE</scope>
    <source>
        <strain evidence="1">01B</strain>
    </source>
</reference>
<dbReference type="EMBL" id="MT663535">
    <property type="protein sequence ID" value="QOI90350.1"/>
    <property type="molecule type" value="Genomic_DNA"/>
</dbReference>
<organism evidence="1">
    <name type="scientific">Pyramimonas orientalis virus</name>
    <name type="common">PoV01</name>
    <dbReference type="NCBI Taxonomy" id="455367"/>
    <lineage>
        <taxon>Viruses</taxon>
        <taxon>Varidnaviria</taxon>
        <taxon>Bamfordvirae</taxon>
        <taxon>Nucleocytoviricota</taxon>
        <taxon>Megaviricetes</taxon>
        <taxon>Imitervirales</taxon>
        <taxon>Allomimiviridae</taxon>
        <taxon>Heliosvirus</taxon>
        <taxon>Heliosvirus raunefjordenense</taxon>
    </lineage>
</organism>
<protein>
    <submittedName>
        <fullName evidence="1">Uncharacterized protein</fullName>
    </submittedName>
</protein>
<gene>
    <name evidence="1" type="ORF">HWQ62_00213</name>
</gene>
<name>A0A7L9AYN3_POV01</name>
<organismHost>
    <name type="scientific">Pyramimonas plurioculata</name>
    <dbReference type="NCBI Taxonomy" id="36893"/>
</organismHost>